<dbReference type="EMBL" id="HE663493">
    <property type="protein sequence ID" value="CCG08139.1"/>
    <property type="molecule type" value="Genomic_DNA"/>
</dbReference>
<dbReference type="CDD" id="cd10432">
    <property type="entry name" value="BI-1-like_bacterial"/>
    <property type="match status" value="1"/>
</dbReference>
<keyword evidence="3 6" id="KW-0812">Transmembrane</keyword>
<feature type="transmembrane region" description="Helical" evidence="6">
    <location>
        <begin position="223"/>
        <end position="246"/>
    </location>
</feature>
<comment type="subcellular location">
    <subcellularLocation>
        <location evidence="1">Membrane</location>
        <topology evidence="1">Multi-pass membrane protein</topology>
    </subcellularLocation>
</comment>
<dbReference type="RefSeq" id="WP_014414778.1">
    <property type="nucleotide sequence ID" value="NC_017059.1"/>
</dbReference>
<evidence type="ECO:0000256" key="2">
    <source>
        <dbReference type="ARBA" id="ARBA00010350"/>
    </source>
</evidence>
<dbReference type="PATRIC" id="fig|1150469.3.peg.1704"/>
<dbReference type="PANTHER" id="PTHR23291">
    <property type="entry name" value="BAX INHIBITOR-RELATED"/>
    <property type="match status" value="1"/>
</dbReference>
<dbReference type="STRING" id="1150469.RSPPHO_01513"/>
<dbReference type="GO" id="GO:0005886">
    <property type="term" value="C:plasma membrane"/>
    <property type="evidence" value="ECO:0007669"/>
    <property type="project" value="TreeGrafter"/>
</dbReference>
<feature type="transmembrane region" description="Helical" evidence="6">
    <location>
        <begin position="75"/>
        <end position="94"/>
    </location>
</feature>
<dbReference type="InterPro" id="IPR006214">
    <property type="entry name" value="Bax_inhibitor_1-related"/>
</dbReference>
<comment type="similarity">
    <text evidence="2 6">Belongs to the BI1 family.</text>
</comment>
<feature type="transmembrane region" description="Helical" evidence="6">
    <location>
        <begin position="131"/>
        <end position="149"/>
    </location>
</feature>
<dbReference type="Proteomes" id="UP000033220">
    <property type="component" value="Chromosome DSM 122"/>
</dbReference>
<evidence type="ECO:0000256" key="1">
    <source>
        <dbReference type="ARBA" id="ARBA00004141"/>
    </source>
</evidence>
<evidence type="ECO:0000313" key="7">
    <source>
        <dbReference type="EMBL" id="CCG08139.1"/>
    </source>
</evidence>
<dbReference type="OrthoDB" id="9793828at2"/>
<keyword evidence="4 6" id="KW-1133">Transmembrane helix</keyword>
<evidence type="ECO:0000256" key="6">
    <source>
        <dbReference type="RuleBase" id="RU004379"/>
    </source>
</evidence>
<evidence type="ECO:0000313" key="8">
    <source>
        <dbReference type="Proteomes" id="UP000033220"/>
    </source>
</evidence>
<gene>
    <name evidence="7" type="ORF">RSPPHO_01513</name>
</gene>
<sequence>MVNDIKHITLTKTREGVGVDARLDAGLRRYMLRIYNYLASGLILSGLVAMGVVYTPLSAVFYNVNELGQLQGLNILGMIAVFSPLVLLFIAMFAAQRMSAAATQGFYWLFVTLQGVSLSTLLLAYTGESVVRVFFITAAAFAALSLYGYTTRRDLSAMGKFLFMGMIGIVIAAVVNIFLGSSLLQFVISGAGVLVFSGLIAYDTQSIKERYNDALGSDDETKLAVFSALSLYLNFINLMQFLLAFLGERE</sequence>
<feature type="transmembrane region" description="Helical" evidence="6">
    <location>
        <begin position="106"/>
        <end position="125"/>
    </location>
</feature>
<feature type="transmembrane region" description="Helical" evidence="6">
    <location>
        <begin position="34"/>
        <end position="55"/>
    </location>
</feature>
<evidence type="ECO:0000256" key="4">
    <source>
        <dbReference type="ARBA" id="ARBA00022989"/>
    </source>
</evidence>
<dbReference type="AlphaFoldDB" id="H6SJH4"/>
<dbReference type="HOGENOM" id="CLU_058671_1_1_5"/>
<protein>
    <recommendedName>
        <fullName evidence="9">Integral membrane protein</fullName>
    </recommendedName>
</protein>
<accession>H6SJH4</accession>
<feature type="transmembrane region" description="Helical" evidence="6">
    <location>
        <begin position="185"/>
        <end position="202"/>
    </location>
</feature>
<feature type="transmembrane region" description="Helical" evidence="6">
    <location>
        <begin position="161"/>
        <end position="179"/>
    </location>
</feature>
<dbReference type="eggNOG" id="COG0670">
    <property type="taxonomic scope" value="Bacteria"/>
</dbReference>
<keyword evidence="5 6" id="KW-0472">Membrane</keyword>
<proteinExistence type="inferred from homology"/>
<dbReference type="Pfam" id="PF01027">
    <property type="entry name" value="Bax1-I"/>
    <property type="match status" value="1"/>
</dbReference>
<keyword evidence="8" id="KW-1185">Reference proteome</keyword>
<evidence type="ECO:0008006" key="9">
    <source>
        <dbReference type="Google" id="ProtNLM"/>
    </source>
</evidence>
<organism evidence="7 8">
    <name type="scientific">Pararhodospirillum photometricum DSM 122</name>
    <dbReference type="NCBI Taxonomy" id="1150469"/>
    <lineage>
        <taxon>Bacteria</taxon>
        <taxon>Pseudomonadati</taxon>
        <taxon>Pseudomonadota</taxon>
        <taxon>Alphaproteobacteria</taxon>
        <taxon>Rhodospirillales</taxon>
        <taxon>Rhodospirillaceae</taxon>
        <taxon>Pararhodospirillum</taxon>
    </lineage>
</organism>
<reference evidence="7 8" key="1">
    <citation type="submission" date="2012-02" db="EMBL/GenBank/DDBJ databases">
        <title>Shotgun genome sequence of Phaeospirillum photometricum DSM 122.</title>
        <authorList>
            <person name="Duquesne K."/>
            <person name="Sturgis J."/>
        </authorList>
    </citation>
    <scope>NUCLEOTIDE SEQUENCE [LARGE SCALE GENOMIC DNA]</scope>
    <source>
        <strain evidence="8">DSM122</strain>
    </source>
</reference>
<dbReference type="PANTHER" id="PTHR23291:SF50">
    <property type="entry name" value="PROTEIN LIFEGUARD 4"/>
    <property type="match status" value="1"/>
</dbReference>
<evidence type="ECO:0000256" key="5">
    <source>
        <dbReference type="ARBA" id="ARBA00023136"/>
    </source>
</evidence>
<dbReference type="KEGG" id="rpm:RSPPHO_01513"/>
<name>H6SJH4_PARPM</name>
<evidence type="ECO:0000256" key="3">
    <source>
        <dbReference type="ARBA" id="ARBA00022692"/>
    </source>
</evidence>